<dbReference type="Pfam" id="PF04984">
    <property type="entry name" value="Phage_sheath_1"/>
    <property type="match status" value="1"/>
</dbReference>
<proteinExistence type="inferred from homology"/>
<dbReference type="InterPro" id="IPR035089">
    <property type="entry name" value="Phage_sheath_subtilisin"/>
</dbReference>
<evidence type="ECO:0000259" key="3">
    <source>
        <dbReference type="Pfam" id="PF17482"/>
    </source>
</evidence>
<dbReference type="InterPro" id="IPR007067">
    <property type="entry name" value="Tail_sheath"/>
</dbReference>
<protein>
    <submittedName>
        <fullName evidence="4">Phage tail protein</fullName>
    </submittedName>
</protein>
<dbReference type="InterPro" id="IPR020287">
    <property type="entry name" value="Tail_sheath_C"/>
</dbReference>
<comment type="caution">
    <text evidence="4">The sequence shown here is derived from an EMBL/GenBank/DDBJ whole genome shotgun (WGS) entry which is preliminary data.</text>
</comment>
<dbReference type="RefSeq" id="WP_166699130.1">
    <property type="nucleotide sequence ID" value="NZ_JAAQTL010000001.1"/>
</dbReference>
<feature type="domain" description="Tail sheath protein C-terminal" evidence="3">
    <location>
        <begin position="385"/>
        <end position="497"/>
    </location>
</feature>
<comment type="similarity">
    <text evidence="1">Belongs to the myoviridae tail sheath protein family.</text>
</comment>
<keyword evidence="5" id="KW-1185">Reference proteome</keyword>
<dbReference type="AlphaFoldDB" id="A0A7X5QTZ2"/>
<gene>
    <name evidence="4" type="ORF">HBF32_07890</name>
</gene>
<evidence type="ECO:0000313" key="5">
    <source>
        <dbReference type="Proteomes" id="UP000518878"/>
    </source>
</evidence>
<dbReference type="EMBL" id="JAAQTL010000001">
    <property type="protein sequence ID" value="NID15382.1"/>
    <property type="molecule type" value="Genomic_DNA"/>
</dbReference>
<evidence type="ECO:0000259" key="2">
    <source>
        <dbReference type="Pfam" id="PF04984"/>
    </source>
</evidence>
<accession>A0A7X5QTZ2</accession>
<dbReference type="Proteomes" id="UP000518878">
    <property type="component" value="Unassembled WGS sequence"/>
</dbReference>
<reference evidence="4 5" key="1">
    <citation type="journal article" date="2006" name="Int. J. Syst. Evol. Microbiol.">
        <title>Dyella yeojuensis sp. nov., isolated from greenhouse soil in Korea.</title>
        <authorList>
            <person name="Kim B.Y."/>
            <person name="Weon H.Y."/>
            <person name="Lee K.H."/>
            <person name="Seok S.J."/>
            <person name="Kwon S.W."/>
            <person name="Go S.J."/>
            <person name="Stackebrandt E."/>
        </authorList>
    </citation>
    <scope>NUCLEOTIDE SEQUENCE [LARGE SCALE GENOMIC DNA]</scope>
    <source>
        <strain evidence="4 5">DSM 17673</strain>
    </source>
</reference>
<feature type="domain" description="Tail sheath protein subtilisin-like" evidence="2">
    <location>
        <begin position="213"/>
        <end position="376"/>
    </location>
</feature>
<organism evidence="4 5">
    <name type="scientific">Luteibacter yeojuensis</name>
    <dbReference type="NCBI Taxonomy" id="345309"/>
    <lineage>
        <taxon>Bacteria</taxon>
        <taxon>Pseudomonadati</taxon>
        <taxon>Pseudomonadota</taxon>
        <taxon>Gammaproteobacteria</taxon>
        <taxon>Lysobacterales</taxon>
        <taxon>Rhodanobacteraceae</taxon>
        <taxon>Luteibacter</taxon>
    </lineage>
</organism>
<evidence type="ECO:0000313" key="4">
    <source>
        <dbReference type="EMBL" id="NID15382.1"/>
    </source>
</evidence>
<name>A0A7X5QTZ2_9GAMM</name>
<sequence length="501" mass="52303">MSLAFSHIPQNLRVPLFYAEVDNSQANSGQQTQRALIIGQITSDGMAAPGVPFLSQGPSDALAKGGPGSMLALMTAAYRASDDFGELWNLPLADAAGATAAAGSITFAGTPTATGVLAIYIAASKLTPPVTVPVSLTDTPDTIATAVAAAINAAANLPVTAVVDGTTTSKVNLTARNKGLAGNDIDVRLNYGGSAAGESTPAGITATIVSMTGGATNPTLTAALANLGDEPFDFIVCPYTDTASLDALKAFLSDSTGRWSWSNQLYGHVFAANRGTVGSQTTLGNGRNNQHESILGFNDSPTPSWLWAADYTGAAAVALRADPGRPLQTISLNVALAPPVASRYTRSERNTLLFDGISTFTVAQDGTVSLENVITTYQKNAFGQPDDSYLEVETMFLLMFVLRDMAALVTSKYSRVKLAADGTRFAPGSAIVTPGMIRADLIAEFRTLEYAGVVQGADAFAQGLIVQRNESNPNRIDVLWPGALINQLRIFAVLAQFRLSA</sequence>
<evidence type="ECO:0000256" key="1">
    <source>
        <dbReference type="ARBA" id="ARBA00008005"/>
    </source>
</evidence>
<dbReference type="PIRSF" id="PIRSF007349">
    <property type="entry name" value="Tsp_L"/>
    <property type="match status" value="1"/>
</dbReference>
<dbReference type="Pfam" id="PF17482">
    <property type="entry name" value="Phage_sheath_1C"/>
    <property type="match status" value="1"/>
</dbReference>